<gene>
    <name evidence="1" type="ORF">MAIT1_04514</name>
</gene>
<accession>A0A1Y2KBS3</accession>
<reference evidence="1 2" key="1">
    <citation type="journal article" date="2016" name="BMC Genomics">
        <title>Combined genomic and structural analyses of a cultured magnetotactic bacterium reveals its niche adaptation to a dynamic environment.</title>
        <authorList>
            <person name="Araujo A.C."/>
            <person name="Morillo V."/>
            <person name="Cypriano J."/>
            <person name="Teixeira L.C."/>
            <person name="Leao P."/>
            <person name="Lyra S."/>
            <person name="Almeida L.G."/>
            <person name="Bazylinski D.A."/>
            <person name="Vasconcellos A.T."/>
            <person name="Abreu F."/>
            <person name="Lins U."/>
        </authorList>
    </citation>
    <scope>NUCLEOTIDE SEQUENCE [LARGE SCALE GENOMIC DNA]</scope>
    <source>
        <strain evidence="1 2">IT-1</strain>
    </source>
</reference>
<dbReference type="Proteomes" id="UP000194003">
    <property type="component" value="Unassembled WGS sequence"/>
</dbReference>
<dbReference type="OrthoDB" id="9342475at2"/>
<name>A0A1Y2KBS3_9PROT</name>
<organism evidence="1 2">
    <name type="scientific">Magnetofaba australis IT-1</name>
    <dbReference type="NCBI Taxonomy" id="1434232"/>
    <lineage>
        <taxon>Bacteria</taxon>
        <taxon>Pseudomonadati</taxon>
        <taxon>Pseudomonadota</taxon>
        <taxon>Magnetococcia</taxon>
        <taxon>Magnetococcales</taxon>
        <taxon>Magnetococcaceae</taxon>
        <taxon>Magnetofaba</taxon>
    </lineage>
</organism>
<sequence length="3429" mass="360162">MSTLDSTHLTPEEFLSGDYLLGGDAVLSGSGQIDGHLFSQGTFSPGNSPGIVNVADFTQAADGVLQIELGGLTAGPGTDNINDGFDQVNVTGTATLDGALEIVLLDDFLPQVGQTFDIMTWGDVSGSFADASGLFAFGDGDLFLKINQLSDRLQLEAVELPGLAVQTMDGAADDALGVYFNKEYFTNAALDPVTSYSRLTLGDYMEVVGQLDFKFSFESITLQTDDLTLADVGEMMTVGIADADAFFGLDAPYLLEWDSDLLTDADNDGDPTNDHTYSSDASGLRVENINGAAVWFDGVLGEYYALNLTADNIQSVGLDGLDVSSDNVSAVINSGKITGAKAAIDFVDSFGAGGLTIATGNGDVTMEFSAPPQYDLQALGATLVVDGFAYVSGDVTFSMGDRETVDVHYDLGGEISGDITDVDMAVMSVGVANGRLFAGYVGNDENYLAVADPGPTLEADELNDTAVGVAINDLSVGFVVMKPDVFLIDNAMPSFYAARIEATQAALVGIDELTLSATGIEARYNGGSNSAFTIDWAASYGVDGYAIATSGDPIIIDYGADPFLGVYIDQATLAVGGFLHLSGAVAIEKGRQETVTVAYDTAGALITGTTEAVVEMFTIGVSNAYGFAGYVTDGGAYVTAADPGPTLEADEVNDSAVGLVLNDIDFGLVLATPHEVISGAWLPSMGAARATVGALEFVGMDTLDLSATGIEIQYNMEGAGTLVNASIDWATSFGDAGFEIATGGDPVVIDYGDDPFLGVYVARGTLAISSFLHVTGAFAFEKGGSADVVVAYDIGTTLNDVTVEFATFGVSNAYGFAGYLGDGGSYLAVDDPGETLDDGEINDSAVGLALNDIDLGLVMASPDSVVADLIMPTMYAGRVTIGSMGLVGIDEFELSASGIEAQFNLSGSGLLPAVIDWQASFGADGFEIATGGAPVVIDYGDDEFIGVYVEKGTLKVSDFLYVTGAFAFEQGKSASVNVSYDLGGIGGTSDGVEVDLINVGVSNAYGFIGYTGGRDYLTVDDPGDTLDDGEVNEEVMGFVLNDVDLGLVMATPHDLIDSSLLPSMYAARLTIGSTGVVGIDGFTLEAEGVEVQFNGSGSNGALGLRAVVDWESTFGVDGYAIPTGGADPIIIDYNDDEFIGVYIDKGTLKISDFLYVTGAFAFEKGATADVTVAYDLGVTLDVGVEFMTGGLTNGYGFIGYIGDGGDYLTVDDPGDTLEAEEVNGTVTGFVLNDVDLGLVMASPESVIDGLVVPNMYAGRLTIGQTGLVGIDEFELSAAGVEVQFNLSGAGINPAVVDWQTSFGLDGFEVATGGDPVIIDYGDDEFIGIYVEKGTLKVSDFLFVTGSFAFEQGKSENVTVAYESHGIEGTLDDIEVDLMTLGMTNVYGFIGYTGGGDYLTVDDPGDTVEIDEINPDAIGFALNDIDLGMVIATPHSLIDSQLLPTMYAARLNVGQAGFLGIDGFELDASGIEVQFNGSGSSGLLTSVVDWESTFGDEGFAVATGGEPIIIDYGNDEFIGLYVERATLRVAEFLYVTGAFAFEKGASENVDVVYEIDGLVKDTLSDVQVEVMTIGMSNAYAFAGYIPDGGDYLTVDDPGETLDEGEINESAVGVRINDLDAGFVLMKPIVPLVGDYAPSMMAASMSAASVGLVGLDGMQIESDEVEIRLNHGSNAWVDFESSFPDDPDGDGPFSAGLAVATGGEPVVIDFGGDEFLGVYMNNARMNLFNAMALRGSFALEKGGGQTVDVITGLPDEVALIPTPIVSVLNDLDVSGGATVSGDLSRIEGLAVETMTIGARDVSGFVGFDADDYFTRDASAEGGWRASSDAVGLAFTDLDLGFAMMTADVNPVFNKYFPTMVAATGDVDFAGLVGLSDQISAEAYNVQLDLNWGVDWFPSADPYTHFNPAVDFASSFPAQNGEPMGMAVATGATGSEPVYLTMDDRIIRASVEDLHMQALGVVQVVGSAAFTMGTTERFTLTDGSQKDMTVMTVGVANASAFVGVNGPYYTDTNGDGRVTADDGVNSSAVGLAVQNLDAGFMLMKTPSAFSQETFLAGKLDMAQAGLVGIDGAVLEARELSFDINTALNLGNAFEAVDFSELDGRHYAIETGDPTSPIRIDFDEFLLKAQGQALLAIQAAGQDILSLDGAFDIELTDDALQIFVDATLNVGSRGSPVLTFDATGLFLAKSGGFAIKLDVDAKVNLLDDLNFDVEYRFQANTLMQDVVYELPETFLSVDGQRTVTIEAIPPNVGVSTPQPYFLLEAEGSLTVASIFELEGRFSFLLAPEVINVKIDAGFEFMNIGATVSGDALLYTSGDAGLVIDLEMDTSLGLPGVSGVFDINANFRLQVNTTGREQLGIEAHSVRASLEELSVRLLDGLLTLEGSGYVDLGQAIQEVHAEMHTDFFGVGTISAEATFDSIGNFDVSLHGSVHLGWSSFGLYGDADFSMSMQNGVFDISGSVGAKIKAFGATLNFPDLEFTYNSEEGFFYAGVHIKLDLGLFKIDKTVKFPVAYFKVGGGGDGGGVEEEEPFYLAGSAGDPTSFNGGVLHLNMGDRGDKRNYQDDDIHEIFTLYHLPSTTKNIIGYWWWGDPIYEEVVDENATTETIMVEYAGKRQIFEGVTGIYAEGGIGSDYIEIKPGVTSDVEFWGGYEMSMEMYNGNQNLMDEELVDYWSNGIASRGSGDHLIYGAQGSDEIETGSGNDVIYTGGSSRQFNAIGDIVDVGDGDDVIHVRDSSLFALDGGQGNDTFIFETDVLGRFSGSGTIKDSSGLNVLDFSEFSNDIDAKLMARTAVVKGLLNDGATDMRLSVSEVRLGSGNNALSLESMKNDVTVIGQDGDDEISAEDIGGNLTVELGEGANSLQAEGVDGAVSYTGGDSVDWLNLEDVLGDVTLELGDAGGGSTIKLDGIGDYDVVASVSITSGWGNTWITGDDITGDLTVFNEDDSGLAGVSVNVDTLGGNALIDAQGAYTSVNLEDVGGWVEIFAGESDDYVTLDNVMGSHVLVRDLGGSDKHRFYDMPDEFTYEDLGEGNENWLHFDRPKAYANDSLIQISNDLFKVGALEFDISKYIHVGFSDFDTNFVVQSFDGQDLNLDYSLEIGGYSVDLQNNINSAGIKIVSQLTFDADVELNSWESGSVEFETRGLDAHINLYHDLLTSTGRSHDGLGGGDISIIATGDINLVNPINLFAPEGTLTLHANRLLAGAPDFILNTRVDTLDVAFGSGDVIVREFDDLNLLGLTTGAGDIDVALNAGYTLTLLEGEIRTDSGAVTLVADGMNFLTGNNVINGTGALTISTADAALHYRLGGMGETADGVDLDNLKADEDLNENGQLDAGEDLNGNGELDSAALNLSMKDMGAIGDDFSSLTIGHDNGQTQMLVADLFDNYRHLSNGHTLANLQVDTLLVADSVTLSGQIEIDDSALTIESRLLEMGAGG</sequence>
<evidence type="ECO:0000313" key="2">
    <source>
        <dbReference type="Proteomes" id="UP000194003"/>
    </source>
</evidence>
<proteinExistence type="predicted"/>
<protein>
    <submittedName>
        <fullName evidence="1">Uncharacterized protein</fullName>
    </submittedName>
</protein>
<dbReference type="SUPFAM" id="SSF51120">
    <property type="entry name" value="beta-Roll"/>
    <property type="match status" value="1"/>
</dbReference>
<comment type="caution">
    <text evidence="1">The sequence shown here is derived from an EMBL/GenBank/DDBJ whole genome shotgun (WGS) entry which is preliminary data.</text>
</comment>
<evidence type="ECO:0000313" key="1">
    <source>
        <dbReference type="EMBL" id="OSM07269.1"/>
    </source>
</evidence>
<dbReference type="InterPro" id="IPR011049">
    <property type="entry name" value="Serralysin-like_metalloprot_C"/>
</dbReference>
<dbReference type="EMBL" id="LVJN01000014">
    <property type="protein sequence ID" value="OSM07269.1"/>
    <property type="molecule type" value="Genomic_DNA"/>
</dbReference>
<keyword evidence="2" id="KW-1185">Reference proteome</keyword>
<dbReference type="RefSeq" id="WP_158089249.1">
    <property type="nucleotide sequence ID" value="NZ_LVJN01000014.1"/>
</dbReference>
<dbReference type="STRING" id="1434232.MAIT1_04514"/>